<feature type="region of interest" description="Disordered" evidence="1">
    <location>
        <begin position="1"/>
        <end position="59"/>
    </location>
</feature>
<reference evidence="2 3" key="1">
    <citation type="submission" date="2016-06" db="EMBL/GenBank/DDBJ databases">
        <title>Complete genome sequences of Bordetella bronchialis and Bordetella flabilis.</title>
        <authorList>
            <person name="LiPuma J.J."/>
            <person name="Spilker T."/>
        </authorList>
    </citation>
    <scope>NUCLEOTIDE SEQUENCE [LARGE SCALE GENOMIC DNA]</scope>
    <source>
        <strain evidence="2 3">AU10664</strain>
    </source>
</reference>
<dbReference type="AlphaFoldDB" id="A0A193G876"/>
<evidence type="ECO:0000256" key="1">
    <source>
        <dbReference type="SAM" id="MobiDB-lite"/>
    </source>
</evidence>
<dbReference type="KEGG" id="bfz:BAU07_01840"/>
<dbReference type="EMBL" id="CP016172">
    <property type="protein sequence ID" value="ANN76030.1"/>
    <property type="molecule type" value="Genomic_DNA"/>
</dbReference>
<keyword evidence="3" id="KW-1185">Reference proteome</keyword>
<sequence>MGVQHGRQARAARRFVHKTGAGVNKLDNKKLRSAVQRKSAHSATSARAAAPDPRSGRDRITIQAPADKGHPGLLAGHWAVPDAKVIEAAELAKAAQVTTAAEALLAAPLTLSAQAAEPEPAEYPLGPWAFDTLVFVPDLPVMALPFPSEKSPSPAASSVNGRTAGREVTEKLGRFCDAVYGGVHSAASGLMRAYADLRQGIVSAVNKAMAWTPISNPARAPQAAPATAPVLRAGDLTVSLDSALKATAVMDEFKGDAVTKANMHYLTESGSFRHMADEQGRGMGAGFSRDPSSLARRLATAALNAKNPWSIIPGWASSDLHRAEHAEYTQYLNATYLQSEFEAVEQRIRVYAAQDQAAVSALVEASGSEGMQQFAQDIAWMRRTLADLSSKLKEISSTQ</sequence>
<evidence type="ECO:0000313" key="2">
    <source>
        <dbReference type="EMBL" id="ANN76030.1"/>
    </source>
</evidence>
<feature type="compositionally biased region" description="Low complexity" evidence="1">
    <location>
        <begin position="41"/>
        <end position="53"/>
    </location>
</feature>
<proteinExistence type="predicted"/>
<dbReference type="STRING" id="463014.BAU07_01840"/>
<accession>A0A193G876</accession>
<dbReference type="Proteomes" id="UP000091926">
    <property type="component" value="Chromosome"/>
</dbReference>
<gene>
    <name evidence="2" type="ORF">BAU07_01840</name>
</gene>
<organism evidence="2 3">
    <name type="scientific">Bordetella flabilis</name>
    <dbReference type="NCBI Taxonomy" id="463014"/>
    <lineage>
        <taxon>Bacteria</taxon>
        <taxon>Pseudomonadati</taxon>
        <taxon>Pseudomonadota</taxon>
        <taxon>Betaproteobacteria</taxon>
        <taxon>Burkholderiales</taxon>
        <taxon>Alcaligenaceae</taxon>
        <taxon>Bordetella</taxon>
    </lineage>
</organism>
<name>A0A193G876_9BORD</name>
<protein>
    <submittedName>
        <fullName evidence="2">Uncharacterized protein</fullName>
    </submittedName>
</protein>
<evidence type="ECO:0000313" key="3">
    <source>
        <dbReference type="Proteomes" id="UP000091926"/>
    </source>
</evidence>
<feature type="compositionally biased region" description="Basic residues" evidence="1">
    <location>
        <begin position="7"/>
        <end position="17"/>
    </location>
</feature>